<comment type="catalytic activity">
    <reaction evidence="4">
        <text>UTP + H2O = UMP + diphosphate + H(+)</text>
        <dbReference type="Rhea" id="RHEA:29395"/>
        <dbReference type="ChEBI" id="CHEBI:15377"/>
        <dbReference type="ChEBI" id="CHEBI:15378"/>
        <dbReference type="ChEBI" id="CHEBI:33019"/>
        <dbReference type="ChEBI" id="CHEBI:46398"/>
        <dbReference type="ChEBI" id="CHEBI:57865"/>
        <dbReference type="EC" id="3.6.1.9"/>
    </reaction>
</comment>
<gene>
    <name evidence="5" type="ORF">GW15_0212130</name>
</gene>
<feature type="active site" description="Proton acceptor" evidence="4">
    <location>
        <position position="71"/>
    </location>
</feature>
<comment type="function">
    <text evidence="4">Nucleoside triphosphate pyrophosphatase that hydrolyzes dTTP and UTP. May have a dual role in cell division arrest and in preventing the incorporation of modified nucleotides into cellular nucleic acids.</text>
</comment>
<dbReference type="GeneID" id="58003834"/>
<dbReference type="EMBL" id="JPHD02000085">
    <property type="protein sequence ID" value="KGE51796.1"/>
    <property type="molecule type" value="Genomic_DNA"/>
</dbReference>
<keyword evidence="2 4" id="KW-0378">Hydrolase</keyword>
<keyword evidence="3 4" id="KW-0546">Nucleotide metabolism</keyword>
<evidence type="ECO:0000256" key="1">
    <source>
        <dbReference type="ARBA" id="ARBA00001968"/>
    </source>
</evidence>
<comment type="catalytic activity">
    <reaction evidence="4">
        <text>dTTP + H2O = dTMP + diphosphate + H(+)</text>
        <dbReference type="Rhea" id="RHEA:28534"/>
        <dbReference type="ChEBI" id="CHEBI:15377"/>
        <dbReference type="ChEBI" id="CHEBI:15378"/>
        <dbReference type="ChEBI" id="CHEBI:33019"/>
        <dbReference type="ChEBI" id="CHEBI:37568"/>
        <dbReference type="ChEBI" id="CHEBI:63528"/>
        <dbReference type="EC" id="3.6.1.9"/>
    </reaction>
</comment>
<dbReference type="SUPFAM" id="SSF52972">
    <property type="entry name" value="ITPase-like"/>
    <property type="match status" value="1"/>
</dbReference>
<comment type="caution">
    <text evidence="4">Lacks conserved residue(s) required for the propagation of feature annotation.</text>
</comment>
<dbReference type="Proteomes" id="UP000028012">
    <property type="component" value="Unassembled WGS sequence"/>
</dbReference>
<organism evidence="5 6">
    <name type="scientific">Xanthomonas axonopodis pv. vasculorum</name>
    <dbReference type="NCBI Taxonomy" id="325777"/>
    <lineage>
        <taxon>Bacteria</taxon>
        <taxon>Pseudomonadati</taxon>
        <taxon>Pseudomonadota</taxon>
        <taxon>Gammaproteobacteria</taxon>
        <taxon>Lysobacterales</taxon>
        <taxon>Lysobacteraceae</taxon>
        <taxon>Xanthomonas</taxon>
    </lineage>
</organism>
<feature type="site" description="Important for substrate specificity" evidence="4">
    <location>
        <position position="72"/>
    </location>
</feature>
<dbReference type="AlphaFoldDB" id="A0A098PYK1"/>
<evidence type="ECO:0000313" key="5">
    <source>
        <dbReference type="EMBL" id="KGE51796.1"/>
    </source>
</evidence>
<dbReference type="PANTHER" id="PTHR43213:SF5">
    <property type="entry name" value="BIFUNCTIONAL DTTP_UTP PYROPHOSPHATASE_METHYLTRANSFERASE PROTEIN-RELATED"/>
    <property type="match status" value="1"/>
</dbReference>
<dbReference type="CDD" id="cd00555">
    <property type="entry name" value="Maf"/>
    <property type="match status" value="1"/>
</dbReference>
<proteinExistence type="inferred from homology"/>
<dbReference type="RefSeq" id="WP_042822999.1">
    <property type="nucleotide sequence ID" value="NZ_CP053649.1"/>
</dbReference>
<dbReference type="STRING" id="325777.GW15_0212130"/>
<name>A0A098PYK1_9XANT</name>
<dbReference type="HOGENOM" id="CLU_040416_2_1_6"/>
<feature type="site" description="Important for substrate specificity" evidence="4">
    <location>
        <position position="10"/>
    </location>
</feature>
<dbReference type="NCBIfam" id="TIGR00172">
    <property type="entry name" value="maf"/>
    <property type="match status" value="1"/>
</dbReference>
<evidence type="ECO:0000313" key="6">
    <source>
        <dbReference type="Proteomes" id="UP000028012"/>
    </source>
</evidence>
<evidence type="ECO:0000256" key="2">
    <source>
        <dbReference type="ARBA" id="ARBA00022801"/>
    </source>
</evidence>
<dbReference type="GO" id="GO:0005737">
    <property type="term" value="C:cytoplasm"/>
    <property type="evidence" value="ECO:0007669"/>
    <property type="project" value="UniProtKB-SubCell"/>
</dbReference>
<sequence>MLYLASRSPRRQELLQRLDVPFQTLQLDVPELRAADESHDQYVQRVALEKARAGLALVQAADPDAIVLGSDTEVVLGERVFGKPVDVDDAVAMLRALSGRTHQVLTAVVLVCAQRAPARALVVSEVTFDTLDDAQIAVYAACGEPMGKAGAYAIQGRAERFIAHLSGSYSGVMGLPLYHTSQLLTAFGAH</sequence>
<protein>
    <recommendedName>
        <fullName evidence="4">dTTP/UTP pyrophosphatase</fullName>
        <shortName evidence="4">dTTPase/UTPase</shortName>
        <ecNumber evidence="4">3.6.1.9</ecNumber>
    </recommendedName>
    <alternativeName>
        <fullName evidence="4">Nucleoside triphosphate pyrophosphatase</fullName>
    </alternativeName>
    <alternativeName>
        <fullName evidence="4">Nucleotide pyrophosphatase</fullName>
        <shortName evidence="4">Nucleotide PPase</shortName>
    </alternativeName>
</protein>
<keyword evidence="4" id="KW-0963">Cytoplasm</keyword>
<dbReference type="HAMAP" id="MF_00528">
    <property type="entry name" value="Maf"/>
    <property type="match status" value="1"/>
</dbReference>
<comment type="similarity">
    <text evidence="4">Belongs to the Maf family. YhdE subfamily.</text>
</comment>
<dbReference type="GO" id="GO:0009117">
    <property type="term" value="P:nucleotide metabolic process"/>
    <property type="evidence" value="ECO:0007669"/>
    <property type="project" value="UniProtKB-KW"/>
</dbReference>
<dbReference type="GO" id="GO:0036218">
    <property type="term" value="F:dTTP diphosphatase activity"/>
    <property type="evidence" value="ECO:0007669"/>
    <property type="project" value="RHEA"/>
</dbReference>
<dbReference type="EC" id="3.6.1.9" evidence="4"/>
<dbReference type="InterPro" id="IPR003697">
    <property type="entry name" value="Maf-like"/>
</dbReference>
<dbReference type="PIRSF" id="PIRSF006305">
    <property type="entry name" value="Maf"/>
    <property type="match status" value="1"/>
</dbReference>
<dbReference type="GO" id="GO:0036221">
    <property type="term" value="F:UTP diphosphatase activity"/>
    <property type="evidence" value="ECO:0007669"/>
    <property type="project" value="RHEA"/>
</dbReference>
<dbReference type="InterPro" id="IPR029001">
    <property type="entry name" value="ITPase-like_fam"/>
</dbReference>
<evidence type="ECO:0000256" key="4">
    <source>
        <dbReference type="HAMAP-Rule" id="MF_00528"/>
    </source>
</evidence>
<comment type="cofactor">
    <cofactor evidence="1 4">
        <name>a divalent metal cation</name>
        <dbReference type="ChEBI" id="CHEBI:60240"/>
    </cofactor>
</comment>
<feature type="site" description="Important for substrate specificity" evidence="4">
    <location>
        <position position="155"/>
    </location>
</feature>
<comment type="caution">
    <text evidence="5">The sequence shown here is derived from an EMBL/GenBank/DDBJ whole genome shotgun (WGS) entry which is preliminary data.</text>
</comment>
<comment type="subcellular location">
    <subcellularLocation>
        <location evidence="4">Cytoplasm</location>
    </subcellularLocation>
</comment>
<accession>A0A098PYK1</accession>
<dbReference type="PANTHER" id="PTHR43213">
    <property type="entry name" value="BIFUNCTIONAL DTTP/UTP PYROPHOSPHATASE/METHYLTRANSFERASE PROTEIN-RELATED"/>
    <property type="match status" value="1"/>
</dbReference>
<dbReference type="NCBIfam" id="NF003403">
    <property type="entry name" value="PRK04694.1"/>
    <property type="match status" value="1"/>
</dbReference>
<dbReference type="Pfam" id="PF02545">
    <property type="entry name" value="Maf"/>
    <property type="match status" value="1"/>
</dbReference>
<reference evidence="5 6" key="1">
    <citation type="submission" date="2014-09" db="EMBL/GenBank/DDBJ databases">
        <title>A draft genome sequence for Xanthomonas axonopodis pv. vasculorum NCPPB 900.</title>
        <authorList>
            <person name="Harrison J."/>
            <person name="Studholme D.J."/>
        </authorList>
    </citation>
    <scope>NUCLEOTIDE SEQUENCE [LARGE SCALE GENOMIC DNA]</scope>
    <source>
        <strain evidence="5 6">NCPPB 900</strain>
    </source>
</reference>
<dbReference type="Gene3D" id="3.90.950.10">
    <property type="match status" value="1"/>
</dbReference>
<evidence type="ECO:0000256" key="3">
    <source>
        <dbReference type="ARBA" id="ARBA00023080"/>
    </source>
</evidence>
<dbReference type="eggNOG" id="COG0424">
    <property type="taxonomic scope" value="Bacteria"/>
</dbReference>